<organism evidence="2 3">
    <name type="scientific">Nocardiopsis sinuspersici</name>
    <dbReference type="NCBI Taxonomy" id="501010"/>
    <lineage>
        <taxon>Bacteria</taxon>
        <taxon>Bacillati</taxon>
        <taxon>Actinomycetota</taxon>
        <taxon>Actinomycetes</taxon>
        <taxon>Streptosporangiales</taxon>
        <taxon>Nocardiopsidaceae</taxon>
        <taxon>Nocardiopsis</taxon>
    </lineage>
</organism>
<dbReference type="AlphaFoldDB" id="A0A7Y9XH75"/>
<dbReference type="EMBL" id="JACCHL010000001">
    <property type="protein sequence ID" value="NYH55746.1"/>
    <property type="molecule type" value="Genomic_DNA"/>
</dbReference>
<evidence type="ECO:0000313" key="2">
    <source>
        <dbReference type="EMBL" id="NYH55746.1"/>
    </source>
</evidence>
<evidence type="ECO:0000256" key="1">
    <source>
        <dbReference type="SAM" id="MobiDB-lite"/>
    </source>
</evidence>
<protein>
    <submittedName>
        <fullName evidence="2">Uncharacterized protein</fullName>
    </submittedName>
</protein>
<accession>A0A7Y9XH75</accession>
<dbReference type="RefSeq" id="WP_179811719.1">
    <property type="nucleotide sequence ID" value="NZ_JACCHL010000001.1"/>
</dbReference>
<comment type="caution">
    <text evidence="2">The sequence shown here is derived from an EMBL/GenBank/DDBJ whole genome shotgun (WGS) entry which is preliminary data.</text>
</comment>
<proteinExistence type="predicted"/>
<sequence>MNTSRPGRLALARMRALGIVPRDHDALALSAISGSAHLAGRAVVDATHEGHPVQLLSWWEGHEPSLESGSGVTHRCAPPIDMAVFATCLGCCWTDPLDDPWPGVSVERRTVVATVGAVRGDPELGLKSRYLSALDRLAQARWVESAGPLVRLGPRVKAWGQNQTDIMRTVFDQLPHPAPEDSPAQGDAHTPKEQPPEKPAASEEQPL</sequence>
<evidence type="ECO:0000313" key="3">
    <source>
        <dbReference type="Proteomes" id="UP000584931"/>
    </source>
</evidence>
<reference evidence="2 3" key="1">
    <citation type="submission" date="2020-07" db="EMBL/GenBank/DDBJ databases">
        <title>Sequencing the genomes of 1000 actinobacteria strains.</title>
        <authorList>
            <person name="Klenk H.-P."/>
        </authorList>
    </citation>
    <scope>NUCLEOTIDE SEQUENCE [LARGE SCALE GENOMIC DNA]</scope>
    <source>
        <strain evidence="2 3">DSM 45278</strain>
    </source>
</reference>
<dbReference type="Proteomes" id="UP000584931">
    <property type="component" value="Unassembled WGS sequence"/>
</dbReference>
<name>A0A7Y9XH75_9ACTN</name>
<gene>
    <name evidence="2" type="ORF">HNR06_005335</name>
</gene>
<feature type="region of interest" description="Disordered" evidence="1">
    <location>
        <begin position="173"/>
        <end position="207"/>
    </location>
</feature>